<dbReference type="Proteomes" id="UP001356308">
    <property type="component" value="Unassembled WGS sequence"/>
</dbReference>
<dbReference type="EMBL" id="JAZDDG010000002">
    <property type="protein sequence ID" value="MEE1975278.1"/>
    <property type="molecule type" value="Genomic_DNA"/>
</dbReference>
<protein>
    <recommendedName>
        <fullName evidence="3">START domain-containing protein</fullName>
    </recommendedName>
</protein>
<dbReference type="Gene3D" id="3.30.530.20">
    <property type="match status" value="1"/>
</dbReference>
<name>A0ABU7IQP4_9FLAO</name>
<comment type="caution">
    <text evidence="1">The sequence shown here is derived from an EMBL/GenBank/DDBJ whole genome shotgun (WGS) entry which is preliminary data.</text>
</comment>
<sequence length="205" mass="24329">MYYQNLLIFICAFFLGITSETPQYYVVTEGEYTLVKHVDGIKVFNKKNPKDGFIEYRAQVEIDAHEIQKVLDFFKDYNEHTHWVYNCTSSILQEIEGQSYLYQICKSPWPYKDRDLHLLTKTRWDGKNKAIVTFESKPEMAPENERFVRIENFNSIWEVEKTEKGILVLVEASFNPKLGAGNLFLKSYSVKIPFETLKNFRKYYR</sequence>
<dbReference type="RefSeq" id="WP_272650106.1">
    <property type="nucleotide sequence ID" value="NZ_JAZDDG010000002.1"/>
</dbReference>
<accession>A0ABU7IQP4</accession>
<gene>
    <name evidence="1" type="ORF">V1I91_04320</name>
</gene>
<evidence type="ECO:0000313" key="2">
    <source>
        <dbReference type="Proteomes" id="UP001356308"/>
    </source>
</evidence>
<dbReference type="SUPFAM" id="SSF55961">
    <property type="entry name" value="Bet v1-like"/>
    <property type="match status" value="1"/>
</dbReference>
<organism evidence="1 2">
    <name type="scientific">Maribacter cobaltidurans</name>
    <dbReference type="NCBI Taxonomy" id="1178778"/>
    <lineage>
        <taxon>Bacteria</taxon>
        <taxon>Pseudomonadati</taxon>
        <taxon>Bacteroidota</taxon>
        <taxon>Flavobacteriia</taxon>
        <taxon>Flavobacteriales</taxon>
        <taxon>Flavobacteriaceae</taxon>
        <taxon>Maribacter</taxon>
    </lineage>
</organism>
<keyword evidence="2" id="KW-1185">Reference proteome</keyword>
<evidence type="ECO:0000313" key="1">
    <source>
        <dbReference type="EMBL" id="MEE1975278.1"/>
    </source>
</evidence>
<reference evidence="1 2" key="1">
    <citation type="submission" date="2024-01" db="EMBL/GenBank/DDBJ databases">
        <title>Maribacter spp. originated from different algae showed divergent polysaccharides utilization ability.</title>
        <authorList>
            <person name="Wang H."/>
            <person name="Wu Y."/>
        </authorList>
    </citation>
    <scope>NUCLEOTIDE SEQUENCE [LARGE SCALE GENOMIC DNA]</scope>
    <source>
        <strain evidence="1 2">PR1</strain>
    </source>
</reference>
<dbReference type="InterPro" id="IPR023393">
    <property type="entry name" value="START-like_dom_sf"/>
</dbReference>
<evidence type="ECO:0008006" key="3">
    <source>
        <dbReference type="Google" id="ProtNLM"/>
    </source>
</evidence>
<proteinExistence type="predicted"/>